<dbReference type="EMBL" id="JAPDFW010000136">
    <property type="protein sequence ID" value="KAJ5066912.1"/>
    <property type="molecule type" value="Genomic_DNA"/>
</dbReference>
<feature type="transmembrane region" description="Helical" evidence="2">
    <location>
        <begin position="94"/>
        <end position="114"/>
    </location>
</feature>
<feature type="region of interest" description="Disordered" evidence="1">
    <location>
        <begin position="39"/>
        <end position="78"/>
    </location>
</feature>
<feature type="transmembrane region" description="Helical" evidence="2">
    <location>
        <begin position="18"/>
        <end position="35"/>
    </location>
</feature>
<keyword evidence="2" id="KW-1133">Transmembrane helix</keyword>
<proteinExistence type="predicted"/>
<dbReference type="Proteomes" id="UP001149090">
    <property type="component" value="Unassembled WGS sequence"/>
</dbReference>
<evidence type="ECO:0000313" key="3">
    <source>
        <dbReference type="EMBL" id="KAJ5066912.1"/>
    </source>
</evidence>
<reference evidence="3" key="1">
    <citation type="submission" date="2022-10" db="EMBL/GenBank/DDBJ databases">
        <title>Novel sulphate-reducing endosymbionts in the free-living metamonad Anaeramoeba.</title>
        <authorList>
            <person name="Jerlstrom-Hultqvist J."/>
            <person name="Cepicka I."/>
            <person name="Gallot-Lavallee L."/>
            <person name="Salas-Leiva D."/>
            <person name="Curtis B.A."/>
            <person name="Zahonova K."/>
            <person name="Pipaliya S."/>
            <person name="Dacks J."/>
            <person name="Roger A.J."/>
        </authorList>
    </citation>
    <scope>NUCLEOTIDE SEQUENCE</scope>
    <source>
        <strain evidence="3">BMAN</strain>
    </source>
</reference>
<organism evidence="3 4">
    <name type="scientific">Anaeramoeba ignava</name>
    <name type="common">Anaerobic marine amoeba</name>
    <dbReference type="NCBI Taxonomy" id="1746090"/>
    <lineage>
        <taxon>Eukaryota</taxon>
        <taxon>Metamonada</taxon>
        <taxon>Anaeramoebidae</taxon>
        <taxon>Anaeramoeba</taxon>
    </lineage>
</organism>
<evidence type="ECO:0000313" key="4">
    <source>
        <dbReference type="Proteomes" id="UP001149090"/>
    </source>
</evidence>
<comment type="caution">
    <text evidence="3">The sequence shown here is derived from an EMBL/GenBank/DDBJ whole genome shotgun (WGS) entry which is preliminary data.</text>
</comment>
<sequence>MQERIDSGYYIKKSCKDILAILFLFKIFEFFFSFFRKKKPEQRNENKPKRPHIKPKIKPKTYEKPKKVKPQEEPQQNQKLKSISHIFLEFFKPIGMLLLMILFVYLSFSSLNFLKKKYLINKNKLNHFYF</sequence>
<keyword evidence="2" id="KW-0812">Transmembrane</keyword>
<protein>
    <submittedName>
        <fullName evidence="3">Uncharacterized protein</fullName>
    </submittedName>
</protein>
<dbReference type="AlphaFoldDB" id="A0A9Q0R4E9"/>
<keyword evidence="4" id="KW-1185">Reference proteome</keyword>
<evidence type="ECO:0000256" key="2">
    <source>
        <dbReference type="SAM" id="Phobius"/>
    </source>
</evidence>
<feature type="compositionally biased region" description="Basic and acidic residues" evidence="1">
    <location>
        <begin position="60"/>
        <end position="72"/>
    </location>
</feature>
<feature type="compositionally biased region" description="Basic residues" evidence="1">
    <location>
        <begin position="49"/>
        <end position="59"/>
    </location>
</feature>
<evidence type="ECO:0000256" key="1">
    <source>
        <dbReference type="SAM" id="MobiDB-lite"/>
    </source>
</evidence>
<accession>A0A9Q0R4E9</accession>
<name>A0A9Q0R4E9_ANAIG</name>
<gene>
    <name evidence="3" type="ORF">M0811_03256</name>
</gene>
<keyword evidence="2" id="KW-0472">Membrane</keyword>